<protein>
    <submittedName>
        <fullName evidence="6">AcrR family transcriptional regulator</fullName>
    </submittedName>
</protein>
<dbReference type="PANTHER" id="PTHR47506:SF3">
    <property type="entry name" value="HTH-TYPE TRANSCRIPTIONAL REGULATOR LMRA"/>
    <property type="match status" value="1"/>
</dbReference>
<dbReference type="Proteomes" id="UP001565471">
    <property type="component" value="Unassembled WGS sequence"/>
</dbReference>
<dbReference type="PRINTS" id="PR00455">
    <property type="entry name" value="HTHTETR"/>
</dbReference>
<dbReference type="InterPro" id="IPR001647">
    <property type="entry name" value="HTH_TetR"/>
</dbReference>
<dbReference type="InterPro" id="IPR009057">
    <property type="entry name" value="Homeodomain-like_sf"/>
</dbReference>
<sequence length="232" mass="24801">MILPRSDLLPRMAKSLAKKKTAAAFTAGDDESARGRLLNAATHLFCKNGINATGIDAIIDEAGTAKTTLYKLFGSKTNLVHAVLESEGRQWREWFIGAIEAGGGDPQTKLSRIFPALKTWFAEERFYGCPFINAVAEHDKDAKQFRNIALKHKKVVLAHIEKLAGEMGAAEPAVLAHQLALLIDGAIVAAMVSCDPTVADTAGLAADNLFAPAKVKKPKRAGSAAEQQLLAV</sequence>
<evidence type="ECO:0000256" key="3">
    <source>
        <dbReference type="ARBA" id="ARBA00023163"/>
    </source>
</evidence>
<evidence type="ECO:0000256" key="4">
    <source>
        <dbReference type="PROSITE-ProRule" id="PRU00335"/>
    </source>
</evidence>
<dbReference type="PROSITE" id="PS50977">
    <property type="entry name" value="HTH_TETR_2"/>
    <property type="match status" value="1"/>
</dbReference>
<dbReference type="SUPFAM" id="SSF46689">
    <property type="entry name" value="Homeodomain-like"/>
    <property type="match status" value="1"/>
</dbReference>
<dbReference type="Pfam" id="PF00440">
    <property type="entry name" value="TetR_N"/>
    <property type="match status" value="1"/>
</dbReference>
<dbReference type="Gene3D" id="1.10.357.10">
    <property type="entry name" value="Tetracycline Repressor, domain 2"/>
    <property type="match status" value="1"/>
</dbReference>
<evidence type="ECO:0000256" key="1">
    <source>
        <dbReference type="ARBA" id="ARBA00023015"/>
    </source>
</evidence>
<name>A0ABV4F4M3_BRAEL</name>
<reference evidence="6 7" key="1">
    <citation type="submission" date="2024-07" db="EMBL/GenBank/DDBJ databases">
        <title>Genomic Encyclopedia of Type Strains, Phase V (KMG-V): Genome sequencing to study the core and pangenomes of soil and plant-associated prokaryotes.</title>
        <authorList>
            <person name="Whitman W."/>
        </authorList>
    </citation>
    <scope>NUCLEOTIDE SEQUENCE [LARGE SCALE GENOMIC DNA]</scope>
    <source>
        <strain evidence="6 7">USDA 415</strain>
    </source>
</reference>
<evidence type="ECO:0000313" key="6">
    <source>
        <dbReference type="EMBL" id="MEY9318401.1"/>
    </source>
</evidence>
<dbReference type="InterPro" id="IPR036271">
    <property type="entry name" value="Tet_transcr_reg_TetR-rel_C_sf"/>
</dbReference>
<proteinExistence type="predicted"/>
<keyword evidence="2 4" id="KW-0238">DNA-binding</keyword>
<comment type="caution">
    <text evidence="6">The sequence shown here is derived from an EMBL/GenBank/DDBJ whole genome shotgun (WGS) entry which is preliminary data.</text>
</comment>
<evidence type="ECO:0000259" key="5">
    <source>
        <dbReference type="PROSITE" id="PS50977"/>
    </source>
</evidence>
<evidence type="ECO:0000256" key="2">
    <source>
        <dbReference type="ARBA" id="ARBA00023125"/>
    </source>
</evidence>
<keyword evidence="3" id="KW-0804">Transcription</keyword>
<organism evidence="6 7">
    <name type="scientific">Bradyrhizobium elkanii</name>
    <dbReference type="NCBI Taxonomy" id="29448"/>
    <lineage>
        <taxon>Bacteria</taxon>
        <taxon>Pseudomonadati</taxon>
        <taxon>Pseudomonadota</taxon>
        <taxon>Alphaproteobacteria</taxon>
        <taxon>Hyphomicrobiales</taxon>
        <taxon>Nitrobacteraceae</taxon>
        <taxon>Bradyrhizobium</taxon>
    </lineage>
</organism>
<gene>
    <name evidence="6" type="ORF">ABIF29_005200</name>
</gene>
<dbReference type="EMBL" id="JBGBZA010000002">
    <property type="protein sequence ID" value="MEY9318401.1"/>
    <property type="molecule type" value="Genomic_DNA"/>
</dbReference>
<keyword evidence="7" id="KW-1185">Reference proteome</keyword>
<dbReference type="PANTHER" id="PTHR47506">
    <property type="entry name" value="TRANSCRIPTIONAL REGULATORY PROTEIN"/>
    <property type="match status" value="1"/>
</dbReference>
<feature type="DNA-binding region" description="H-T-H motif" evidence="4">
    <location>
        <begin position="54"/>
        <end position="73"/>
    </location>
</feature>
<dbReference type="SUPFAM" id="SSF48498">
    <property type="entry name" value="Tetracyclin repressor-like, C-terminal domain"/>
    <property type="match status" value="1"/>
</dbReference>
<feature type="domain" description="HTH tetR-type" evidence="5">
    <location>
        <begin position="31"/>
        <end position="91"/>
    </location>
</feature>
<accession>A0ABV4F4M3</accession>
<keyword evidence="1" id="KW-0805">Transcription regulation</keyword>
<evidence type="ECO:0000313" key="7">
    <source>
        <dbReference type="Proteomes" id="UP001565471"/>
    </source>
</evidence>